<evidence type="ECO:0000256" key="2">
    <source>
        <dbReference type="ARBA" id="ARBA00022737"/>
    </source>
</evidence>
<dbReference type="InterPro" id="IPR005225">
    <property type="entry name" value="Small_GTP-bd"/>
</dbReference>
<feature type="binding site" evidence="6">
    <location>
        <begin position="520"/>
        <end position="523"/>
    </location>
    <ligand>
        <name>GTP</name>
        <dbReference type="ChEBI" id="CHEBI:37565"/>
    </ligand>
</feature>
<dbReference type="SMART" id="SM00178">
    <property type="entry name" value="SAR"/>
    <property type="match status" value="1"/>
</dbReference>
<dbReference type="NCBIfam" id="TIGR00231">
    <property type="entry name" value="small_GTP"/>
    <property type="match status" value="1"/>
</dbReference>
<feature type="repeat" description="ANK" evidence="8">
    <location>
        <begin position="82"/>
        <end position="114"/>
    </location>
</feature>
<feature type="binding site" evidence="6">
    <location>
        <position position="461"/>
    </location>
    <ligand>
        <name>GTP</name>
        <dbReference type="ChEBI" id="CHEBI:37565"/>
    </ligand>
</feature>
<dbReference type="GO" id="GO:0003924">
    <property type="term" value="F:GTPase activity"/>
    <property type="evidence" value="ECO:0007669"/>
    <property type="project" value="InterPro"/>
</dbReference>
<dbReference type="Gene3D" id="1.25.40.20">
    <property type="entry name" value="Ankyrin repeat-containing domain"/>
    <property type="match status" value="3"/>
</dbReference>
<dbReference type="InterPro" id="IPR002110">
    <property type="entry name" value="Ankyrin_rpt"/>
</dbReference>
<comment type="caution">
    <text evidence="9">The sequence shown here is derived from an EMBL/GenBank/DDBJ whole genome shotgun (WGS) entry which is preliminary data.</text>
</comment>
<dbReference type="InterPro" id="IPR006689">
    <property type="entry name" value="Small_GTPase_ARF/SAR"/>
</dbReference>
<dbReference type="Gene3D" id="3.40.50.300">
    <property type="entry name" value="P-loop containing nucleotide triphosphate hydrolases"/>
    <property type="match status" value="1"/>
</dbReference>
<sequence>MTKPAVQQPSGEIVDHELDEKQVSVESIEGGDEYDEFVPPPSVIGGHQARIPLITAAVEGKMEEVEHLLTSGKSKVDEKDFNRRTALMHAAARGLVNVVEVLLRHGAKVTAKDQRGETAIMKASKGGHVDCIKLLLDAQLRRQRASSTGLTLEEMAEVTNFTLSEKQRILDVKNEEGQTALIKAAEAGCLESMKALVQMKASVDTHDDEGWNALMWASLEGHLPVVEWLVEEQLQDVNFASEKTSESPLIKAAVNGHVGVCRYLIKRGAKVNHHDYNYQDALMWAAARGHLPVVELLLGHGAKVNHQTRTGKTALMLSSLYGHTHIAKFLLDNGANMEIEDEDGCTALFFTVGADDPETCELLIERGCKIDDKNHEGETASMLAERDPEMGILRRLFGGLLGLRRTRMRFIVVGLDNSGKTTLLNQLKPAKVSLETVPTVGFSIEEFSNHGINFCAFDMSGQGKYRSLWEHYYPDCEGIIFVIDSTDQLRFAVAREELQSMLQSVELAAKPNVPVIFFANKMDLSDASTLEEVSAAVGLDFMSSHQRPFHVVRCCATTGEGVEEGIMWLAETVKRNRSRQSALEESLGHEAVQQTYPVAHESSRGDLDCRNRSGRGRFLREIYTFACVGSGMLSGVPCAVGSRGTNSVLQNPLIMDARNIVLLELWFD</sequence>
<dbReference type="SMART" id="SM00177">
    <property type="entry name" value="ARF"/>
    <property type="match status" value="1"/>
</dbReference>
<dbReference type="FunFam" id="3.40.50.300:FF:001166">
    <property type="entry name" value="ADP-ribosylation factor D"/>
    <property type="match status" value="1"/>
</dbReference>
<keyword evidence="5 6" id="KW-0342">GTP-binding</keyword>
<feature type="repeat" description="ANK" evidence="8">
    <location>
        <begin position="176"/>
        <end position="208"/>
    </location>
</feature>
<dbReference type="GO" id="GO:0005525">
    <property type="term" value="F:GTP binding"/>
    <property type="evidence" value="ECO:0007669"/>
    <property type="project" value="UniProtKB-KW"/>
</dbReference>
<dbReference type="SMART" id="SM00248">
    <property type="entry name" value="ANK"/>
    <property type="match status" value="9"/>
</dbReference>
<dbReference type="SMART" id="SM00175">
    <property type="entry name" value="RAB"/>
    <property type="match status" value="1"/>
</dbReference>
<dbReference type="Pfam" id="PF00025">
    <property type="entry name" value="Arf"/>
    <property type="match status" value="1"/>
</dbReference>
<dbReference type="SUPFAM" id="SSF52540">
    <property type="entry name" value="P-loop containing nucleoside triphosphate hydrolases"/>
    <property type="match status" value="1"/>
</dbReference>
<feature type="binding site" evidence="6">
    <location>
        <begin position="414"/>
        <end position="421"/>
    </location>
    <ligand>
        <name>GTP</name>
        <dbReference type="ChEBI" id="CHEBI:37565"/>
    </ligand>
</feature>
<dbReference type="PANTHER" id="PTHR23206">
    <property type="entry name" value="MASK PROTEIN"/>
    <property type="match status" value="1"/>
</dbReference>
<keyword evidence="3 6" id="KW-0547">Nucleotide-binding</keyword>
<keyword evidence="10" id="KW-1185">Reference proteome</keyword>
<accession>A0A7J6LRT9</accession>
<name>A0A7J6LRT9_PERCH</name>
<dbReference type="InterPro" id="IPR051631">
    <property type="entry name" value="Ankyrin-KH/SAM_domain"/>
</dbReference>
<reference evidence="9 10" key="1">
    <citation type="submission" date="2020-04" db="EMBL/GenBank/DDBJ databases">
        <title>Perkinsus chesapeaki whole genome sequence.</title>
        <authorList>
            <person name="Bogema D.R."/>
        </authorList>
    </citation>
    <scope>NUCLEOTIDE SEQUENCE [LARGE SCALE GENOMIC DNA]</scope>
    <source>
        <strain evidence="9">ATCC PRA-425</strain>
    </source>
</reference>
<evidence type="ECO:0000313" key="10">
    <source>
        <dbReference type="Proteomes" id="UP000591131"/>
    </source>
</evidence>
<dbReference type="PROSITE" id="PS50088">
    <property type="entry name" value="ANK_REPEAT"/>
    <property type="match status" value="5"/>
</dbReference>
<dbReference type="OrthoDB" id="10264606at2759"/>
<dbReference type="InterPro" id="IPR036770">
    <property type="entry name" value="Ankyrin_rpt-contain_sf"/>
</dbReference>
<keyword evidence="7" id="KW-0460">Magnesium</keyword>
<evidence type="ECO:0000256" key="3">
    <source>
        <dbReference type="ARBA" id="ARBA00022741"/>
    </source>
</evidence>
<evidence type="ECO:0000313" key="9">
    <source>
        <dbReference type="EMBL" id="KAF4661710.1"/>
    </source>
</evidence>
<proteinExistence type="inferred from homology"/>
<dbReference type="GO" id="GO:0046872">
    <property type="term" value="F:metal ion binding"/>
    <property type="evidence" value="ECO:0007669"/>
    <property type="project" value="UniProtKB-KW"/>
</dbReference>
<feature type="repeat" description="ANK" evidence="8">
    <location>
        <begin position="244"/>
        <end position="276"/>
    </location>
</feature>
<dbReference type="PROSITE" id="PS51417">
    <property type="entry name" value="ARF"/>
    <property type="match status" value="1"/>
</dbReference>
<dbReference type="SUPFAM" id="SSF48403">
    <property type="entry name" value="Ankyrin repeat"/>
    <property type="match status" value="1"/>
</dbReference>
<dbReference type="AlphaFoldDB" id="A0A7J6LRT9"/>
<dbReference type="Pfam" id="PF12796">
    <property type="entry name" value="Ank_2"/>
    <property type="match status" value="3"/>
</dbReference>
<dbReference type="Pfam" id="PF00023">
    <property type="entry name" value="Ank"/>
    <property type="match status" value="2"/>
</dbReference>
<dbReference type="PROSITE" id="PS51419">
    <property type="entry name" value="RAB"/>
    <property type="match status" value="1"/>
</dbReference>
<keyword evidence="4 8" id="KW-0040">ANK repeat</keyword>
<feature type="repeat" description="ANK" evidence="8">
    <location>
        <begin position="277"/>
        <end position="309"/>
    </location>
</feature>
<evidence type="ECO:0000256" key="4">
    <source>
        <dbReference type="ARBA" id="ARBA00023043"/>
    </source>
</evidence>
<feature type="binding site" evidence="7">
    <location>
        <position position="421"/>
    </location>
    <ligand>
        <name>Mg(2+)</name>
        <dbReference type="ChEBI" id="CHEBI:18420"/>
    </ligand>
</feature>
<feature type="binding site" evidence="7">
    <location>
        <position position="439"/>
    </location>
    <ligand>
        <name>Mg(2+)</name>
        <dbReference type="ChEBI" id="CHEBI:18420"/>
    </ligand>
</feature>
<dbReference type="Proteomes" id="UP000591131">
    <property type="component" value="Unassembled WGS sequence"/>
</dbReference>
<evidence type="ECO:0000256" key="5">
    <source>
        <dbReference type="ARBA" id="ARBA00023134"/>
    </source>
</evidence>
<protein>
    <recommendedName>
        <fullName evidence="11">ADP-ribosylation factor-like protein 6</fullName>
    </recommendedName>
</protein>
<dbReference type="EMBL" id="JAAPAO010000369">
    <property type="protein sequence ID" value="KAF4661710.1"/>
    <property type="molecule type" value="Genomic_DNA"/>
</dbReference>
<dbReference type="PROSITE" id="PS50297">
    <property type="entry name" value="ANK_REP_REGION"/>
    <property type="match status" value="4"/>
</dbReference>
<evidence type="ECO:0000256" key="1">
    <source>
        <dbReference type="ARBA" id="ARBA00010290"/>
    </source>
</evidence>
<evidence type="ECO:0008006" key="11">
    <source>
        <dbReference type="Google" id="ProtNLM"/>
    </source>
</evidence>
<feature type="repeat" description="ANK" evidence="8">
    <location>
        <begin position="310"/>
        <end position="342"/>
    </location>
</feature>
<organism evidence="9 10">
    <name type="scientific">Perkinsus chesapeaki</name>
    <name type="common">Clam parasite</name>
    <name type="synonym">Perkinsus andrewsi</name>
    <dbReference type="NCBI Taxonomy" id="330153"/>
    <lineage>
        <taxon>Eukaryota</taxon>
        <taxon>Sar</taxon>
        <taxon>Alveolata</taxon>
        <taxon>Perkinsozoa</taxon>
        <taxon>Perkinsea</taxon>
        <taxon>Perkinsida</taxon>
        <taxon>Perkinsidae</taxon>
        <taxon>Perkinsus</taxon>
    </lineage>
</organism>
<gene>
    <name evidence="9" type="ORF">FOL47_006566</name>
</gene>
<keyword evidence="2" id="KW-0677">Repeat</keyword>
<evidence type="ECO:0000256" key="8">
    <source>
        <dbReference type="PROSITE-ProRule" id="PRU00023"/>
    </source>
</evidence>
<dbReference type="PRINTS" id="PR00328">
    <property type="entry name" value="SAR1GTPBP"/>
</dbReference>
<keyword evidence="7" id="KW-0479">Metal-binding</keyword>
<evidence type="ECO:0000256" key="6">
    <source>
        <dbReference type="PIRSR" id="PIRSR606689-1"/>
    </source>
</evidence>
<dbReference type="InterPro" id="IPR027417">
    <property type="entry name" value="P-loop_NTPase"/>
</dbReference>
<comment type="similarity">
    <text evidence="1">Belongs to the small GTPase superfamily. Arf family.</text>
</comment>
<dbReference type="PANTHER" id="PTHR23206:SF7">
    <property type="entry name" value="PROTEIN KINASE DOMAIN-CONTAINING PROTEIN"/>
    <property type="match status" value="1"/>
</dbReference>
<evidence type="ECO:0000256" key="7">
    <source>
        <dbReference type="PIRSR" id="PIRSR606689-2"/>
    </source>
</evidence>